<dbReference type="Gene3D" id="3.60.10.10">
    <property type="entry name" value="Endonuclease/exonuclease/phosphatase"/>
    <property type="match status" value="1"/>
</dbReference>
<evidence type="ECO:0000256" key="9">
    <source>
        <dbReference type="PIRSR" id="PIRSR604808-1"/>
    </source>
</evidence>
<evidence type="ECO:0000256" key="5">
    <source>
        <dbReference type="ARBA" id="ARBA00022763"/>
    </source>
</evidence>
<keyword evidence="8" id="KW-0234">DNA repair</keyword>
<evidence type="ECO:0000259" key="13">
    <source>
        <dbReference type="Pfam" id="PF03372"/>
    </source>
</evidence>
<keyword evidence="7 10" id="KW-0460">Magnesium</keyword>
<dbReference type="GO" id="GO:0006284">
    <property type="term" value="P:base-excision repair"/>
    <property type="evidence" value="ECO:0007669"/>
    <property type="project" value="TreeGrafter"/>
</dbReference>
<dbReference type="GeneTree" id="ENSGT00950000183016"/>
<evidence type="ECO:0000256" key="3">
    <source>
        <dbReference type="ARBA" id="ARBA00012115"/>
    </source>
</evidence>
<evidence type="ECO:0000256" key="8">
    <source>
        <dbReference type="ARBA" id="ARBA00023204"/>
    </source>
</evidence>
<organism evidence="14">
    <name type="scientific">Stegastes partitus</name>
    <name type="common">bicolor damselfish</name>
    <dbReference type="NCBI Taxonomy" id="144197"/>
    <lineage>
        <taxon>Eukaryota</taxon>
        <taxon>Metazoa</taxon>
        <taxon>Chordata</taxon>
        <taxon>Craniata</taxon>
        <taxon>Vertebrata</taxon>
        <taxon>Euteleostomi</taxon>
        <taxon>Actinopterygii</taxon>
        <taxon>Neopterygii</taxon>
        <taxon>Teleostei</taxon>
        <taxon>Neoteleostei</taxon>
        <taxon>Acanthomorphata</taxon>
        <taxon>Ovalentaria</taxon>
        <taxon>Pomacentridae</taxon>
        <taxon>Stegastes</taxon>
    </lineage>
</organism>
<feature type="binding site" evidence="10">
    <location>
        <position position="233"/>
    </location>
    <ligand>
        <name>Mg(2+)</name>
        <dbReference type="ChEBI" id="CHEBI:18420"/>
        <label>1</label>
    </ligand>
</feature>
<evidence type="ECO:0000313" key="14">
    <source>
        <dbReference type="Ensembl" id="ENSSPAP00000003244.1"/>
    </source>
</evidence>
<accession>A0A3B4Z9Q3</accession>
<dbReference type="InterPro" id="IPR004808">
    <property type="entry name" value="AP_endonuc_1"/>
</dbReference>
<dbReference type="GO" id="GO:0005634">
    <property type="term" value="C:nucleus"/>
    <property type="evidence" value="ECO:0007669"/>
    <property type="project" value="TreeGrafter"/>
</dbReference>
<dbReference type="GO" id="GO:0008081">
    <property type="term" value="F:phosphoric diester hydrolase activity"/>
    <property type="evidence" value="ECO:0007669"/>
    <property type="project" value="TreeGrafter"/>
</dbReference>
<feature type="binding site" evidence="10">
    <location>
        <position position="14"/>
    </location>
    <ligand>
        <name>Mg(2+)</name>
        <dbReference type="ChEBI" id="CHEBI:18420"/>
        <label>1</label>
    </ligand>
</feature>
<evidence type="ECO:0000256" key="7">
    <source>
        <dbReference type="ARBA" id="ARBA00022842"/>
    </source>
</evidence>
<reference evidence="14" key="1">
    <citation type="submission" date="2023-09" db="UniProtKB">
        <authorList>
            <consortium name="Ensembl"/>
        </authorList>
    </citation>
    <scope>IDENTIFICATION</scope>
</reference>
<feature type="active site" description="Proton donor/acceptor" evidence="9">
    <location>
        <position position="145"/>
    </location>
</feature>
<keyword evidence="4 10" id="KW-0479">Metal-binding</keyword>
<dbReference type="PANTHER" id="PTHR22748:SF26">
    <property type="entry name" value="ENDONUCLEASE_EXONUCLEASE_PHOSPHATASE DOMAIN-CONTAINING PROTEIN"/>
    <property type="match status" value="1"/>
</dbReference>
<evidence type="ECO:0000256" key="2">
    <source>
        <dbReference type="ARBA" id="ARBA00007092"/>
    </source>
</evidence>
<name>A0A3B4Z9Q3_9TELE</name>
<proteinExistence type="inferred from homology"/>
<feature type="binding site" evidence="10">
    <location>
        <position position="43"/>
    </location>
    <ligand>
        <name>Mg(2+)</name>
        <dbReference type="ChEBI" id="CHEBI:18420"/>
        <label>1</label>
    </ligand>
</feature>
<protein>
    <recommendedName>
        <fullName evidence="3">exodeoxyribonuclease III</fullName>
        <ecNumber evidence="3">3.1.11.2</ecNumber>
    </recommendedName>
</protein>
<feature type="coiled-coil region" evidence="12">
    <location>
        <begin position="309"/>
        <end position="336"/>
    </location>
</feature>
<keyword evidence="12" id="KW-0175">Coiled coil</keyword>
<dbReference type="InterPro" id="IPR005135">
    <property type="entry name" value="Endo/exonuclease/phosphatase"/>
</dbReference>
<dbReference type="Ensembl" id="ENSSPAT00000003300.1">
    <property type="protein sequence ID" value="ENSSPAP00000003244.1"/>
    <property type="gene ID" value="ENSSPAG00000002492.1"/>
</dbReference>
<evidence type="ECO:0000256" key="4">
    <source>
        <dbReference type="ARBA" id="ARBA00022723"/>
    </source>
</evidence>
<feature type="binding site" evidence="10">
    <location>
        <position position="232"/>
    </location>
    <ligand>
        <name>Mg(2+)</name>
        <dbReference type="ChEBI" id="CHEBI:18420"/>
        <label>1</label>
    </ligand>
</feature>
<dbReference type="SUPFAM" id="SSF56219">
    <property type="entry name" value="DNase I-like"/>
    <property type="match status" value="1"/>
</dbReference>
<feature type="binding site" evidence="10">
    <location>
        <position position="145"/>
    </location>
    <ligand>
        <name>Mg(2+)</name>
        <dbReference type="ChEBI" id="CHEBI:18420"/>
        <label>1</label>
    </ligand>
</feature>
<dbReference type="EC" id="3.1.11.2" evidence="3"/>
<keyword evidence="5" id="KW-0227">DNA damage</keyword>
<comment type="cofactor">
    <cofactor evidence="10">
        <name>Mg(2+)</name>
        <dbReference type="ChEBI" id="CHEBI:18420"/>
    </cofactor>
    <cofactor evidence="10">
        <name>Mn(2+)</name>
        <dbReference type="ChEBI" id="CHEBI:29035"/>
    </cofactor>
    <text evidence="10">Probably binds two magnesium or manganese ions per subunit.</text>
</comment>
<feature type="site" description="Important for catalytic activity" evidence="11">
    <location>
        <position position="208"/>
    </location>
</feature>
<evidence type="ECO:0000256" key="6">
    <source>
        <dbReference type="ARBA" id="ARBA00022801"/>
    </source>
</evidence>
<dbReference type="InterPro" id="IPR036691">
    <property type="entry name" value="Endo/exonu/phosph_ase_sf"/>
</dbReference>
<dbReference type="AlphaFoldDB" id="A0A3B4Z9Q3"/>
<keyword evidence="10" id="KW-0464">Manganese</keyword>
<dbReference type="PANTHER" id="PTHR22748">
    <property type="entry name" value="AP ENDONUCLEASE"/>
    <property type="match status" value="1"/>
</dbReference>
<keyword evidence="6" id="KW-0378">Hydrolase</keyword>
<dbReference type="GO" id="GO:0003906">
    <property type="term" value="F:DNA-(apurinic or apyrimidinic site) endonuclease activity"/>
    <property type="evidence" value="ECO:0007669"/>
    <property type="project" value="TreeGrafter"/>
</dbReference>
<feature type="active site" evidence="9">
    <location>
        <position position="115"/>
    </location>
</feature>
<dbReference type="STRING" id="144197.ENSSPAP00000003244"/>
<dbReference type="GO" id="GO:0046872">
    <property type="term" value="F:metal ion binding"/>
    <property type="evidence" value="ECO:0007669"/>
    <property type="project" value="UniProtKB-KW"/>
</dbReference>
<evidence type="ECO:0000256" key="11">
    <source>
        <dbReference type="PIRSR" id="PIRSR604808-3"/>
    </source>
</evidence>
<dbReference type="GO" id="GO:0008311">
    <property type="term" value="F:double-stranded DNA 3'-5' DNA exonuclease activity"/>
    <property type="evidence" value="ECO:0007669"/>
    <property type="project" value="UniProtKB-EC"/>
</dbReference>
<feature type="site" description="Interaction with DNA substrate" evidence="11">
    <location>
        <position position="233"/>
    </location>
</feature>
<dbReference type="CDD" id="cd09076">
    <property type="entry name" value="L1-EN"/>
    <property type="match status" value="1"/>
</dbReference>
<sequence>MSSQIGLIRLSTWNVNGLGNPIKRKKVMTMLKNKNHDVVFLQETHMSKEESEKLCVGWVGHVFYSIGSSKSKGVIILVSKQLQFKCIRQIKDNSGRVIIVLAEIQSQKLILANIYAPNLDDQHFFVDLERKLQTAGNHTVVLGGDFNLLMDPALDHSGAVLRNVPKAAVTLQRICKSLGLIDIWRIMNPSGRDYTFFSPVHKTYSRIDFFLISKALTSSAVNCEIGNILISDHAWVSLDLLPQSERRKSYRWRLNSSLLQDPVNVAWLRTEINNYLEINWKSVSSAGVAWEALKAVIRGRIIQHTSYQKKIRTQELLELENRIKQAETELKQQMTQDGMRKLTKLKYQYNNIITQKVEFNLFRARQTYFESGDKAGKLL</sequence>
<evidence type="ECO:0000256" key="10">
    <source>
        <dbReference type="PIRSR" id="PIRSR604808-2"/>
    </source>
</evidence>
<feature type="site" description="Transition state stabilizer" evidence="11">
    <location>
        <position position="147"/>
    </location>
</feature>
<feature type="domain" description="Endonuclease/exonuclease/phosphatase" evidence="13">
    <location>
        <begin position="12"/>
        <end position="233"/>
    </location>
</feature>
<comment type="catalytic activity">
    <reaction evidence="1">
        <text>Exonucleolytic cleavage in the 3'- to 5'-direction to yield nucleoside 5'-phosphates.</text>
        <dbReference type="EC" id="3.1.11.2"/>
    </reaction>
</comment>
<dbReference type="Pfam" id="PF03372">
    <property type="entry name" value="Exo_endo_phos"/>
    <property type="match status" value="1"/>
</dbReference>
<evidence type="ECO:0000256" key="1">
    <source>
        <dbReference type="ARBA" id="ARBA00000493"/>
    </source>
</evidence>
<comment type="similarity">
    <text evidence="2">Belongs to the DNA repair enzymes AP/ExoA family.</text>
</comment>
<evidence type="ECO:0000256" key="12">
    <source>
        <dbReference type="SAM" id="Coils"/>
    </source>
</evidence>
<feature type="active site" description="Proton acceptor" evidence="9">
    <location>
        <position position="233"/>
    </location>
</feature>
<feature type="binding site" evidence="10">
    <location>
        <position position="147"/>
    </location>
    <ligand>
        <name>Mg(2+)</name>
        <dbReference type="ChEBI" id="CHEBI:18420"/>
        <label>1</label>
    </ligand>
</feature>